<organism evidence="1 2">
    <name type="scientific">Azospirillum isscasi</name>
    <dbReference type="NCBI Taxonomy" id="3053926"/>
    <lineage>
        <taxon>Bacteria</taxon>
        <taxon>Pseudomonadati</taxon>
        <taxon>Pseudomonadota</taxon>
        <taxon>Alphaproteobacteria</taxon>
        <taxon>Rhodospirillales</taxon>
        <taxon>Azospirillaceae</taxon>
        <taxon>Azospirillum</taxon>
    </lineage>
</organism>
<sequence>MSLAPLRIATHPDIIPALRRQSEALLTVYDEQARLASIFASQQGWLLAMAALAVYFRKQRQNEGKTVGITVKEFREFVELHKITSRNTAETFLKQMLHYGFSVPVASQDRRARPAAPAEQTIAAITRWIDIHLSTLDALDGGNRVGAISGDTTLLGRLQPAITDRLLINTAIREPTPAFAIFTWLNQGGLLMEQLFCGLQETLPDGRIMTNIVSIRLLASLLKLSRSHLHRKLQEAEATGSLGWSGARGQSPMWISDSFLGEMVAYQANKLAIFDATLSVEMM</sequence>
<evidence type="ECO:0000313" key="2">
    <source>
        <dbReference type="Proteomes" id="UP001227317"/>
    </source>
</evidence>
<dbReference type="Proteomes" id="UP001227317">
    <property type="component" value="Unassembled WGS sequence"/>
</dbReference>
<proteinExistence type="predicted"/>
<keyword evidence="2" id="KW-1185">Reference proteome</keyword>
<protein>
    <submittedName>
        <fullName evidence="1">Uncharacterized protein</fullName>
    </submittedName>
</protein>
<dbReference type="RefSeq" id="WP_306705135.1">
    <property type="nucleotide sequence ID" value="NZ_JAUJFI010000029.1"/>
</dbReference>
<reference evidence="1 2" key="1">
    <citation type="submission" date="2023-06" db="EMBL/GenBank/DDBJ databases">
        <title>Azospirillum isscasensis sp.nov, a bacterium isolated from rhizosphere soil of rice.</title>
        <authorList>
            <person name="Wang H."/>
        </authorList>
    </citation>
    <scope>NUCLEOTIDE SEQUENCE [LARGE SCALE GENOMIC DNA]</scope>
    <source>
        <strain evidence="1 2">C340-1</strain>
    </source>
</reference>
<name>A0ABU0WFA8_9PROT</name>
<evidence type="ECO:0000313" key="1">
    <source>
        <dbReference type="EMBL" id="MDQ2102743.1"/>
    </source>
</evidence>
<comment type="caution">
    <text evidence="1">The sequence shown here is derived from an EMBL/GenBank/DDBJ whole genome shotgun (WGS) entry which is preliminary data.</text>
</comment>
<accession>A0ABU0WFA8</accession>
<gene>
    <name evidence="1" type="ORF">QSG27_08585</name>
</gene>
<dbReference type="EMBL" id="JAUJFI010000029">
    <property type="protein sequence ID" value="MDQ2102743.1"/>
    <property type="molecule type" value="Genomic_DNA"/>
</dbReference>